<evidence type="ECO:0000313" key="4">
    <source>
        <dbReference type="EMBL" id="ROO90982.1"/>
    </source>
</evidence>
<evidence type="ECO:0000256" key="1">
    <source>
        <dbReference type="ARBA" id="ARBA00008164"/>
    </source>
</evidence>
<feature type="region of interest" description="Disordered" evidence="2">
    <location>
        <begin position="1"/>
        <end position="67"/>
    </location>
</feature>
<dbReference type="PANTHER" id="PTHR10264">
    <property type="entry name" value="BAND 7 PROTEIN-RELATED"/>
    <property type="match status" value="1"/>
</dbReference>
<reference evidence="4 5" key="1">
    <citation type="submission" date="2018-11" db="EMBL/GenBank/DDBJ databases">
        <title>Sequencing the genomes of 1000 actinobacteria strains.</title>
        <authorList>
            <person name="Klenk H.-P."/>
        </authorList>
    </citation>
    <scope>NUCLEOTIDE SEQUENCE [LARGE SCALE GENOMIC DNA]</scope>
    <source>
        <strain evidence="4 5">DSM 44254</strain>
    </source>
</reference>
<sequence>MPRVAPVPSILVGAPSPRFDSSWRPFPGRTRARGPAGSSLGGSPRRAAAAGEGASFTSPPGRGKRRRQRMLVTVMDWERKLLYRDGRFQRVLAPGRHRVGSRKRHTTLEVDLRPRIMHVTGQELLTLDALSLRLSVAATWAVTDPQAFVMGAKNSEHVLYGRIQDSVRAVVAAARLDDLLADRAALLTAVAERLTGEIPELGLHVSAAVVRDLMLPGELRKAALETVLARERGKADLERARSEAAALRSLANTARLLEEHPSLLHLRTLQTAATTPGTRIVLDSRATPADG</sequence>
<keyword evidence="5" id="KW-1185">Reference proteome</keyword>
<dbReference type="InterPro" id="IPR001972">
    <property type="entry name" value="Stomatin_HflK_fam"/>
</dbReference>
<dbReference type="CDD" id="cd13438">
    <property type="entry name" value="SPFH_eoslipins_u2"/>
    <property type="match status" value="1"/>
</dbReference>
<comment type="similarity">
    <text evidence="1">Belongs to the band 7/mec-2 family.</text>
</comment>
<evidence type="ECO:0000259" key="3">
    <source>
        <dbReference type="SMART" id="SM00244"/>
    </source>
</evidence>
<gene>
    <name evidence="4" type="ORF">EDD29_8724</name>
</gene>
<proteinExistence type="inferred from homology"/>
<dbReference type="Gene3D" id="3.30.479.30">
    <property type="entry name" value="Band 7 domain"/>
    <property type="match status" value="1"/>
</dbReference>
<accession>A0A3N1DBT4</accession>
<dbReference type="InterPro" id="IPR043202">
    <property type="entry name" value="Band-7_stomatin-like"/>
</dbReference>
<protein>
    <submittedName>
        <fullName evidence="4">SPFH domain/Band 7 family protein</fullName>
    </submittedName>
</protein>
<dbReference type="PRINTS" id="PR00721">
    <property type="entry name" value="STOMATIN"/>
</dbReference>
<organism evidence="4 5">
    <name type="scientific">Actinocorallia herbida</name>
    <dbReference type="NCBI Taxonomy" id="58109"/>
    <lineage>
        <taxon>Bacteria</taxon>
        <taxon>Bacillati</taxon>
        <taxon>Actinomycetota</taxon>
        <taxon>Actinomycetes</taxon>
        <taxon>Streptosporangiales</taxon>
        <taxon>Thermomonosporaceae</taxon>
        <taxon>Actinocorallia</taxon>
    </lineage>
</organism>
<feature type="domain" description="Band 7" evidence="3">
    <location>
        <begin position="69"/>
        <end position="227"/>
    </location>
</feature>
<evidence type="ECO:0000256" key="2">
    <source>
        <dbReference type="SAM" id="MobiDB-lite"/>
    </source>
</evidence>
<dbReference type="SMART" id="SM00244">
    <property type="entry name" value="PHB"/>
    <property type="match status" value="1"/>
</dbReference>
<dbReference type="GO" id="GO:0005886">
    <property type="term" value="C:plasma membrane"/>
    <property type="evidence" value="ECO:0007669"/>
    <property type="project" value="InterPro"/>
</dbReference>
<dbReference type="PANTHER" id="PTHR10264:SF83">
    <property type="entry name" value="BLL5629 PROTEIN"/>
    <property type="match status" value="1"/>
</dbReference>
<dbReference type="AlphaFoldDB" id="A0A3N1DBT4"/>
<dbReference type="InterPro" id="IPR001107">
    <property type="entry name" value="Band_7"/>
</dbReference>
<comment type="caution">
    <text evidence="4">The sequence shown here is derived from an EMBL/GenBank/DDBJ whole genome shotgun (WGS) entry which is preliminary data.</text>
</comment>
<dbReference type="Pfam" id="PF01145">
    <property type="entry name" value="Band_7"/>
    <property type="match status" value="1"/>
</dbReference>
<name>A0A3N1DBT4_9ACTN</name>
<dbReference type="EMBL" id="RJKE01000001">
    <property type="protein sequence ID" value="ROO90982.1"/>
    <property type="molecule type" value="Genomic_DNA"/>
</dbReference>
<dbReference type="InterPro" id="IPR036013">
    <property type="entry name" value="Band_7/SPFH_dom_sf"/>
</dbReference>
<dbReference type="SUPFAM" id="SSF117892">
    <property type="entry name" value="Band 7/SPFH domain"/>
    <property type="match status" value="1"/>
</dbReference>
<dbReference type="Proteomes" id="UP000272400">
    <property type="component" value="Unassembled WGS sequence"/>
</dbReference>
<evidence type="ECO:0000313" key="5">
    <source>
        <dbReference type="Proteomes" id="UP000272400"/>
    </source>
</evidence>